<dbReference type="Proteomes" id="UP000603227">
    <property type="component" value="Unassembled WGS sequence"/>
</dbReference>
<organism evidence="1 2">
    <name type="scientific">Streptomyces capitiformicae</name>
    <dbReference type="NCBI Taxonomy" id="2014920"/>
    <lineage>
        <taxon>Bacteria</taxon>
        <taxon>Bacillati</taxon>
        <taxon>Actinomycetota</taxon>
        <taxon>Actinomycetes</taxon>
        <taxon>Kitasatosporales</taxon>
        <taxon>Streptomycetaceae</taxon>
        <taxon>Streptomyces</taxon>
    </lineage>
</organism>
<comment type="caution">
    <text evidence="1">The sequence shown here is derived from an EMBL/GenBank/DDBJ whole genome shotgun (WGS) entry which is preliminary data.</text>
</comment>
<evidence type="ECO:0000313" key="1">
    <source>
        <dbReference type="EMBL" id="GHE30233.1"/>
    </source>
</evidence>
<reference evidence="1" key="2">
    <citation type="submission" date="2020-09" db="EMBL/GenBank/DDBJ databases">
        <authorList>
            <person name="Sun Q."/>
            <person name="Zhou Y."/>
        </authorList>
    </citation>
    <scope>NUCLEOTIDE SEQUENCE</scope>
    <source>
        <strain evidence="1">CGMCC 4.7403</strain>
    </source>
</reference>
<sequence length="67" mass="7347">MEGCDRTELLLPRVLVRHDRQARERPGEEVPALADAGGLECLRPLLVEEPLAAADLCPVPYVSVARI</sequence>
<dbReference type="AlphaFoldDB" id="A0A919DBL2"/>
<evidence type="ECO:0000313" key="2">
    <source>
        <dbReference type="Proteomes" id="UP000603227"/>
    </source>
</evidence>
<gene>
    <name evidence="1" type="ORF">GCM10017771_46350</name>
</gene>
<accession>A0A919DBL2</accession>
<name>A0A919DBL2_9ACTN</name>
<protein>
    <submittedName>
        <fullName evidence="1">Uncharacterized protein</fullName>
    </submittedName>
</protein>
<dbReference type="EMBL" id="BNAT01000016">
    <property type="protein sequence ID" value="GHE30233.1"/>
    <property type="molecule type" value="Genomic_DNA"/>
</dbReference>
<proteinExistence type="predicted"/>
<keyword evidence="2" id="KW-1185">Reference proteome</keyword>
<reference evidence="1" key="1">
    <citation type="journal article" date="2014" name="Int. J. Syst. Evol. Microbiol.">
        <title>Complete genome sequence of Corynebacterium casei LMG S-19264T (=DSM 44701T), isolated from a smear-ripened cheese.</title>
        <authorList>
            <consortium name="US DOE Joint Genome Institute (JGI-PGF)"/>
            <person name="Walter F."/>
            <person name="Albersmeier A."/>
            <person name="Kalinowski J."/>
            <person name="Ruckert C."/>
        </authorList>
    </citation>
    <scope>NUCLEOTIDE SEQUENCE</scope>
    <source>
        <strain evidence="1">CGMCC 4.7403</strain>
    </source>
</reference>